<keyword evidence="3" id="KW-1185">Reference proteome</keyword>
<accession>A0A261RQV7</accession>
<dbReference type="Proteomes" id="UP000216857">
    <property type="component" value="Unassembled WGS sequence"/>
</dbReference>
<protein>
    <submittedName>
        <fullName evidence="2">Uncharacterized protein</fullName>
    </submittedName>
</protein>
<keyword evidence="1" id="KW-0175">Coiled coil</keyword>
<comment type="caution">
    <text evidence="2">The sequence shown here is derived from an EMBL/GenBank/DDBJ whole genome shotgun (WGS) entry which is preliminary data.</text>
</comment>
<evidence type="ECO:0000313" key="3">
    <source>
        <dbReference type="Proteomes" id="UP000216857"/>
    </source>
</evidence>
<reference evidence="2" key="1">
    <citation type="submission" date="2017-05" db="EMBL/GenBank/DDBJ databases">
        <title>Complete and WGS of Bordetella genogroups.</title>
        <authorList>
            <person name="Spilker T."/>
            <person name="Lipuma J."/>
        </authorList>
    </citation>
    <scope>NUCLEOTIDE SEQUENCE</scope>
    <source>
        <strain evidence="2">AU21707</strain>
    </source>
</reference>
<name>A0A261RQV7_9BORD</name>
<gene>
    <name evidence="2" type="ORF">CAL26_04955</name>
</gene>
<sequence>MTAADDKELLRRAAKAAVVDKTQNMQETSVDKSANLQCSASGVHHIMNACMFRDDCRAMQARIDKMNETIKALDSRVVELEAALRPFAKDAAMWSMVSSDYRPMFFQLAGEPDPAKFTVGDLRRAAAALGGDK</sequence>
<feature type="coiled-coil region" evidence="1">
    <location>
        <begin position="56"/>
        <end position="83"/>
    </location>
</feature>
<evidence type="ECO:0000256" key="1">
    <source>
        <dbReference type="SAM" id="Coils"/>
    </source>
</evidence>
<evidence type="ECO:0000313" key="2">
    <source>
        <dbReference type="EMBL" id="OZI26673.1"/>
    </source>
</evidence>
<proteinExistence type="predicted"/>
<dbReference type="AlphaFoldDB" id="A0A261RQV7"/>
<dbReference type="RefSeq" id="WP_094845766.1">
    <property type="nucleotide sequence ID" value="NZ_NEVJ01000001.1"/>
</dbReference>
<organism evidence="2 3">
    <name type="scientific">Bordetella genomosp. 9</name>
    <dbReference type="NCBI Taxonomy" id="1416803"/>
    <lineage>
        <taxon>Bacteria</taxon>
        <taxon>Pseudomonadati</taxon>
        <taxon>Pseudomonadota</taxon>
        <taxon>Betaproteobacteria</taxon>
        <taxon>Burkholderiales</taxon>
        <taxon>Alcaligenaceae</taxon>
        <taxon>Bordetella</taxon>
    </lineage>
</organism>
<dbReference type="EMBL" id="NEVJ01000001">
    <property type="protein sequence ID" value="OZI26673.1"/>
    <property type="molecule type" value="Genomic_DNA"/>
</dbReference>